<dbReference type="AlphaFoldDB" id="A0A1H5WAN0"/>
<accession>A0A1H5WAN0</accession>
<feature type="region of interest" description="Disordered" evidence="1">
    <location>
        <begin position="38"/>
        <end position="63"/>
    </location>
</feature>
<feature type="compositionally biased region" description="Gly residues" evidence="1">
    <location>
        <begin position="40"/>
        <end position="55"/>
    </location>
</feature>
<evidence type="ECO:0000256" key="1">
    <source>
        <dbReference type="SAM" id="MobiDB-lite"/>
    </source>
</evidence>
<dbReference type="RefSeq" id="WP_103913138.1">
    <property type="nucleotide sequence ID" value="NZ_FNUS01000002.1"/>
</dbReference>
<gene>
    <name evidence="2" type="ORF">SAMN05421847_1134</name>
</gene>
<proteinExistence type="predicted"/>
<dbReference type="Proteomes" id="UP000236738">
    <property type="component" value="Unassembled WGS sequence"/>
</dbReference>
<dbReference type="EMBL" id="FNUS01000002">
    <property type="protein sequence ID" value="SEF95877.1"/>
    <property type="molecule type" value="Genomic_DNA"/>
</dbReference>
<evidence type="ECO:0008006" key="4">
    <source>
        <dbReference type="Google" id="ProtNLM"/>
    </source>
</evidence>
<evidence type="ECO:0000313" key="3">
    <source>
        <dbReference type="Proteomes" id="UP000236738"/>
    </source>
</evidence>
<protein>
    <recommendedName>
        <fullName evidence="4">PPPDE domain-containing protein</fullName>
    </recommendedName>
</protein>
<sequence length="226" mass="23434">MNAPVICTYIGWWYDDGTFEPIMLLGCSGGDGDISPNYGDGVGGHGGGGGGGGNNGDNSGLTMPPPPKIPIADMQKFLSCFNIQQSANLTIYAAQMGSSSLAGHAFITITQGNNTMTFGFYPKNGYAQQLIGPGIFGDDSGHPYTNAWDAGSITPTQLQQIIATALAYSNSNYNLGFSNCSDFVLSVLNLIGLTNNTAGVNTPDDVATLIGHFANGTASSTHRTCN</sequence>
<dbReference type="OrthoDB" id="1454445at2"/>
<name>A0A1H5WAN0_9FLAO</name>
<organism evidence="2 3">
    <name type="scientific">Halpernia humi</name>
    <dbReference type="NCBI Taxonomy" id="493375"/>
    <lineage>
        <taxon>Bacteria</taxon>
        <taxon>Pseudomonadati</taxon>
        <taxon>Bacteroidota</taxon>
        <taxon>Flavobacteriia</taxon>
        <taxon>Flavobacteriales</taxon>
        <taxon>Weeksellaceae</taxon>
        <taxon>Chryseobacterium group</taxon>
        <taxon>Halpernia</taxon>
    </lineage>
</organism>
<reference evidence="3" key="1">
    <citation type="submission" date="2016-10" db="EMBL/GenBank/DDBJ databases">
        <authorList>
            <person name="Varghese N."/>
            <person name="Submissions S."/>
        </authorList>
    </citation>
    <scope>NUCLEOTIDE SEQUENCE [LARGE SCALE GENOMIC DNA]</scope>
    <source>
        <strain evidence="3">DSM 21580</strain>
    </source>
</reference>
<keyword evidence="3" id="KW-1185">Reference proteome</keyword>
<evidence type="ECO:0000313" key="2">
    <source>
        <dbReference type="EMBL" id="SEF95877.1"/>
    </source>
</evidence>